<evidence type="ECO:0000256" key="1">
    <source>
        <dbReference type="ARBA" id="ARBA00023125"/>
    </source>
</evidence>
<dbReference type="GO" id="GO:0009295">
    <property type="term" value="C:nucleoid"/>
    <property type="evidence" value="ECO:0007669"/>
    <property type="project" value="TreeGrafter"/>
</dbReference>
<dbReference type="InterPro" id="IPR000424">
    <property type="entry name" value="Primosome_PriB/ssb"/>
</dbReference>
<dbReference type="InterPro" id="IPR011344">
    <property type="entry name" value="ssDNA-bd"/>
</dbReference>
<dbReference type="Proteomes" id="UP000316624">
    <property type="component" value="Unassembled WGS sequence"/>
</dbReference>
<dbReference type="RefSeq" id="WP_145074738.1">
    <property type="nucleotide sequence ID" value="NZ_JACIIY010000025.1"/>
</dbReference>
<evidence type="ECO:0000256" key="3">
    <source>
        <dbReference type="HAMAP-Rule" id="MF_00984"/>
    </source>
</evidence>
<dbReference type="PANTHER" id="PTHR10302">
    <property type="entry name" value="SINGLE-STRANDED DNA-BINDING PROTEIN"/>
    <property type="match status" value="1"/>
</dbReference>
<accession>A0A562K843</accession>
<organism evidence="5 6">
    <name type="scientific">Sphingobium wenxiniae (strain DSM 21828 / CGMCC 1.7748 / JZ-1)</name>
    <dbReference type="NCBI Taxonomy" id="595605"/>
    <lineage>
        <taxon>Bacteria</taxon>
        <taxon>Pseudomonadati</taxon>
        <taxon>Pseudomonadota</taxon>
        <taxon>Alphaproteobacteria</taxon>
        <taxon>Sphingomonadales</taxon>
        <taxon>Sphingomonadaceae</taxon>
        <taxon>Sphingobium</taxon>
    </lineage>
</organism>
<evidence type="ECO:0000256" key="4">
    <source>
        <dbReference type="PIRNR" id="PIRNR002070"/>
    </source>
</evidence>
<comment type="subunit">
    <text evidence="3">Homotetramer.</text>
</comment>
<keyword evidence="1 3" id="KW-0238">DNA-binding</keyword>
<keyword evidence="2" id="KW-0233">DNA recombination</keyword>
<dbReference type="InterPro" id="IPR012340">
    <property type="entry name" value="NA-bd_OB-fold"/>
</dbReference>
<gene>
    <name evidence="5" type="ORF">IQ35_03124</name>
</gene>
<proteinExistence type="inferred from homology"/>
<evidence type="ECO:0000256" key="2">
    <source>
        <dbReference type="ARBA" id="ARBA00023172"/>
    </source>
</evidence>
<dbReference type="Gene3D" id="2.40.50.140">
    <property type="entry name" value="Nucleic acid-binding proteins"/>
    <property type="match status" value="1"/>
</dbReference>
<comment type="caution">
    <text evidence="3">Lacks conserved residue(s) required for the propagation of feature annotation.</text>
</comment>
<evidence type="ECO:0000313" key="5">
    <source>
        <dbReference type="EMBL" id="TWH91611.1"/>
    </source>
</evidence>
<sequence length="132" mass="14850">MKNLVILAGNVGADPEVRTTQSGAKITTISLATSRPKRDSDGKILKDRDGRRIDDTEWHRVTLFNGLGKAVAEYGFKGQKLLVEGRIHYSRYTDSDNVERYATEIIAEKVDFLSYKPRDNAADDVEDDDIPY</sequence>
<dbReference type="NCBIfam" id="TIGR00621">
    <property type="entry name" value="ssb"/>
    <property type="match status" value="1"/>
</dbReference>
<protein>
    <recommendedName>
        <fullName evidence="3 4">Single-stranded DNA-binding protein</fullName>
        <shortName evidence="3">SSB</shortName>
    </recommendedName>
</protein>
<dbReference type="SUPFAM" id="SSF50249">
    <property type="entry name" value="Nucleic acid-binding proteins"/>
    <property type="match status" value="1"/>
</dbReference>
<dbReference type="EMBL" id="VLKK01000014">
    <property type="protein sequence ID" value="TWH91611.1"/>
    <property type="molecule type" value="Genomic_DNA"/>
</dbReference>
<dbReference type="CDD" id="cd04496">
    <property type="entry name" value="SSB_OBF"/>
    <property type="match status" value="1"/>
</dbReference>
<dbReference type="GO" id="GO:0006310">
    <property type="term" value="P:DNA recombination"/>
    <property type="evidence" value="ECO:0007669"/>
    <property type="project" value="UniProtKB-KW"/>
</dbReference>
<reference evidence="5 6" key="1">
    <citation type="journal article" date="2015" name="Stand. Genomic Sci.">
        <title>Genomic Encyclopedia of Bacterial and Archaeal Type Strains, Phase III: the genomes of soil and plant-associated and newly described type strains.</title>
        <authorList>
            <person name="Whitman W.B."/>
            <person name="Woyke T."/>
            <person name="Klenk H.P."/>
            <person name="Zhou Y."/>
            <person name="Lilburn T.G."/>
            <person name="Beck B.J."/>
            <person name="De Vos P."/>
            <person name="Vandamme P."/>
            <person name="Eisen J.A."/>
            <person name="Garrity G."/>
            <person name="Hugenholtz P."/>
            <person name="Kyrpides N.C."/>
        </authorList>
    </citation>
    <scope>NUCLEOTIDE SEQUENCE [LARGE SCALE GENOMIC DNA]</scope>
    <source>
        <strain evidence="5 6">CGMCC 1.7748</strain>
    </source>
</reference>
<dbReference type="Pfam" id="PF00436">
    <property type="entry name" value="SSB"/>
    <property type="match status" value="1"/>
</dbReference>
<dbReference type="PANTHER" id="PTHR10302:SF0">
    <property type="entry name" value="SINGLE-STRANDED DNA-BINDING PROTEIN, MITOCHONDRIAL"/>
    <property type="match status" value="1"/>
</dbReference>
<name>A0A562K843_SPHWJ</name>
<dbReference type="HAMAP" id="MF_00984">
    <property type="entry name" value="SSB"/>
    <property type="match status" value="1"/>
</dbReference>
<dbReference type="GO" id="GO:0003697">
    <property type="term" value="F:single-stranded DNA binding"/>
    <property type="evidence" value="ECO:0007669"/>
    <property type="project" value="UniProtKB-UniRule"/>
</dbReference>
<evidence type="ECO:0000313" key="6">
    <source>
        <dbReference type="Proteomes" id="UP000316624"/>
    </source>
</evidence>
<dbReference type="PROSITE" id="PS50935">
    <property type="entry name" value="SSB"/>
    <property type="match status" value="1"/>
</dbReference>
<dbReference type="PIRSF" id="PIRSF002070">
    <property type="entry name" value="SSB"/>
    <property type="match status" value="1"/>
</dbReference>
<dbReference type="GO" id="GO:0006260">
    <property type="term" value="P:DNA replication"/>
    <property type="evidence" value="ECO:0007669"/>
    <property type="project" value="InterPro"/>
</dbReference>
<dbReference type="AlphaFoldDB" id="A0A562K843"/>
<keyword evidence="6" id="KW-1185">Reference proteome</keyword>
<comment type="caution">
    <text evidence="5">The sequence shown here is derived from an EMBL/GenBank/DDBJ whole genome shotgun (WGS) entry which is preliminary data.</text>
</comment>